<organism evidence="1 2">
    <name type="scientific">Candidatus Berkelbacteria bacterium Licking1014_85</name>
    <dbReference type="NCBI Taxonomy" id="2017148"/>
    <lineage>
        <taxon>Bacteria</taxon>
        <taxon>Candidatus Berkelbacteria</taxon>
    </lineage>
</organism>
<gene>
    <name evidence="1" type="ORF">CEN91_271</name>
</gene>
<protein>
    <submittedName>
        <fullName evidence="1">Uncharacterized protein</fullName>
    </submittedName>
</protein>
<dbReference type="AlphaFoldDB" id="A0A554LK71"/>
<evidence type="ECO:0000313" key="2">
    <source>
        <dbReference type="Proteomes" id="UP000315589"/>
    </source>
</evidence>
<accession>A0A554LK71</accession>
<name>A0A554LK71_9BACT</name>
<sequence length="243" mass="27105">ITELIEFYTARKENDKQVIKLYLIGDIPSREIEQWQKSLNLTIESASFNRLAKTTGNRVSDSLIANLGLLASRQGGVNLLPQSESSQMQKDDLLLQVKHSLEFLIGIFIVLIITTAVLCDTVNDKLNRINSPAGKISDREKLTDKELDELKAISTQASLLPDITLKSAYLTELIDSQMPGISITEISINNKSAALKGSAQNRQSLLDYANEIKSHKIFTNVVIPLANYENNTDIPMEINFETR</sequence>
<proteinExistence type="predicted"/>
<evidence type="ECO:0000313" key="1">
    <source>
        <dbReference type="EMBL" id="TSC93285.1"/>
    </source>
</evidence>
<reference evidence="1 2" key="1">
    <citation type="submission" date="2017-07" db="EMBL/GenBank/DDBJ databases">
        <title>Mechanisms for carbon and nitrogen cycling indicate functional differentiation within the Candidate Phyla Radiation.</title>
        <authorList>
            <person name="Danczak R.E."/>
            <person name="Johnston M.D."/>
            <person name="Kenah C."/>
            <person name="Slattery M."/>
            <person name="Wrighton K.C."/>
            <person name="Wilkins M.J."/>
        </authorList>
    </citation>
    <scope>NUCLEOTIDE SEQUENCE [LARGE SCALE GENOMIC DNA]</scope>
    <source>
        <strain evidence="1">Licking1014_85</strain>
    </source>
</reference>
<dbReference type="EMBL" id="VMGI01000031">
    <property type="protein sequence ID" value="TSC93285.1"/>
    <property type="molecule type" value="Genomic_DNA"/>
</dbReference>
<comment type="caution">
    <text evidence="1">The sequence shown here is derived from an EMBL/GenBank/DDBJ whole genome shotgun (WGS) entry which is preliminary data.</text>
</comment>
<feature type="non-terminal residue" evidence="1">
    <location>
        <position position="1"/>
    </location>
</feature>
<dbReference type="Proteomes" id="UP000315589">
    <property type="component" value="Unassembled WGS sequence"/>
</dbReference>